<sequence>MFAVAVCVSLLVVVSGTETEPAPYEEECDHFSEQKIMDMVEIKKPLYVKLRNYETRTQYGCHSIQNVGQLLENVYRYKMRAMDKRYHNYTEYYINSTLWKSGWHTEFNAANYTEHDKNVTVKLMTRNENKTCFILVKHSAEDKKQCDLLMTKETVRERIPQWCGEIYKKHCTNYTEYSVELWKESCSTGFVEELTSC</sequence>
<keyword evidence="1" id="KW-0732">Signal</keyword>
<proteinExistence type="evidence at transcript level"/>
<dbReference type="Pfam" id="PF02098">
    <property type="entry name" value="His_binding"/>
    <property type="match status" value="1"/>
</dbReference>
<reference evidence="2" key="1">
    <citation type="journal article" date="2011" name="PLoS ONE">
        <title>A deep insight into the sialotranscriptome of the gulf coast tick, Amblyomma maculatum.</title>
        <authorList>
            <person name="Karim S."/>
            <person name="Singh P."/>
            <person name="Ribeiro J.M."/>
        </authorList>
    </citation>
    <scope>NUCLEOTIDE SEQUENCE</scope>
    <source>
        <tissue evidence="2">Salivary gland</tissue>
    </source>
</reference>
<feature type="chain" id="PRO_5003447482" description="Licpodalin-4 1" evidence="1">
    <location>
        <begin position="17"/>
        <end position="197"/>
    </location>
</feature>
<feature type="signal peptide" evidence="1">
    <location>
        <begin position="1"/>
        <end position="16"/>
    </location>
</feature>
<accession>G3MSQ5</accession>
<organism evidence="2">
    <name type="scientific">Amblyomma maculatum</name>
    <name type="common">Gulf Coast tick</name>
    <dbReference type="NCBI Taxonomy" id="34609"/>
    <lineage>
        <taxon>Eukaryota</taxon>
        <taxon>Metazoa</taxon>
        <taxon>Ecdysozoa</taxon>
        <taxon>Arthropoda</taxon>
        <taxon>Chelicerata</taxon>
        <taxon>Arachnida</taxon>
        <taxon>Acari</taxon>
        <taxon>Parasitiformes</taxon>
        <taxon>Ixodida</taxon>
        <taxon>Ixodoidea</taxon>
        <taxon>Ixodidae</taxon>
        <taxon>Amblyomminae</taxon>
        <taxon>Amblyomma</taxon>
    </lineage>
</organism>
<dbReference type="InterPro" id="IPR012674">
    <property type="entry name" value="Calycin"/>
</dbReference>
<dbReference type="AlphaFoldDB" id="G3MSQ5"/>
<dbReference type="InterPro" id="IPR002970">
    <property type="entry name" value="Tick_his-bd"/>
</dbReference>
<protein>
    <recommendedName>
        <fullName evidence="3">Licpodalin-4 1</fullName>
    </recommendedName>
</protein>
<evidence type="ECO:0000313" key="2">
    <source>
        <dbReference type="EMBL" id="AEO36523.1"/>
    </source>
</evidence>
<dbReference type="SUPFAM" id="SSF50814">
    <property type="entry name" value="Lipocalins"/>
    <property type="match status" value="1"/>
</dbReference>
<dbReference type="GO" id="GO:0043176">
    <property type="term" value="F:amine binding"/>
    <property type="evidence" value="ECO:0007669"/>
    <property type="project" value="InterPro"/>
</dbReference>
<dbReference type="EMBL" id="JO844906">
    <property type="protein sequence ID" value="AEO36523.1"/>
    <property type="molecule type" value="mRNA"/>
</dbReference>
<evidence type="ECO:0000256" key="1">
    <source>
        <dbReference type="SAM" id="SignalP"/>
    </source>
</evidence>
<dbReference type="Gene3D" id="2.40.128.20">
    <property type="match status" value="1"/>
</dbReference>
<evidence type="ECO:0008006" key="3">
    <source>
        <dbReference type="Google" id="ProtNLM"/>
    </source>
</evidence>
<name>G3MSQ5_AMBMU</name>
<dbReference type="GO" id="GO:0030682">
    <property type="term" value="P:symbiont-mediated perturbation of host defenses"/>
    <property type="evidence" value="ECO:0007669"/>
    <property type="project" value="InterPro"/>
</dbReference>